<dbReference type="Pfam" id="PF13302">
    <property type="entry name" value="Acetyltransf_3"/>
    <property type="match status" value="1"/>
</dbReference>
<proteinExistence type="predicted"/>
<dbReference type="PROSITE" id="PS51186">
    <property type="entry name" value="GNAT"/>
    <property type="match status" value="1"/>
</dbReference>
<name>A0A4Y3R3D8_STRCI</name>
<dbReference type="AlphaFoldDB" id="A0A4Y3R3D8"/>
<dbReference type="SUPFAM" id="SSF55729">
    <property type="entry name" value="Acyl-CoA N-acyltransferases (Nat)"/>
    <property type="match status" value="1"/>
</dbReference>
<gene>
    <name evidence="2" type="ORF">SCA03_43600</name>
</gene>
<dbReference type="GO" id="GO:0016747">
    <property type="term" value="F:acyltransferase activity, transferring groups other than amino-acyl groups"/>
    <property type="evidence" value="ECO:0007669"/>
    <property type="project" value="InterPro"/>
</dbReference>
<keyword evidence="3" id="KW-1185">Reference proteome</keyword>
<dbReference type="EMBL" id="BJMM01000024">
    <property type="protein sequence ID" value="GEB51809.1"/>
    <property type="molecule type" value="Genomic_DNA"/>
</dbReference>
<dbReference type="InterPro" id="IPR000182">
    <property type="entry name" value="GNAT_dom"/>
</dbReference>
<comment type="caution">
    <text evidence="2">The sequence shown here is derived from an EMBL/GenBank/DDBJ whole genome shotgun (WGS) entry which is preliminary data.</text>
</comment>
<evidence type="ECO:0000313" key="2">
    <source>
        <dbReference type="EMBL" id="GEB51809.1"/>
    </source>
</evidence>
<dbReference type="PANTHER" id="PTHR43792:SF16">
    <property type="entry name" value="N-ACETYLTRANSFERASE DOMAIN-CONTAINING PROTEIN"/>
    <property type="match status" value="1"/>
</dbReference>
<keyword evidence="2" id="KW-0808">Transferase</keyword>
<sequence length="187" mass="21373">MDTFSTPLTTARLALRPFTDTESDLDLVVALDSDPEVMRYLTGGRPRTREEIRTASFERMLHGGFWATHLRTTGEFLGWHCLHPVPDATPPTAELGYRLRRAAWGHGYATEGARALIDRGFAEPGLQRITAHTMHVNARSRHVMEKCGLSYRRTWFGEWPEPIEGGEHGDVEYVLTRGEWQEQRARR</sequence>
<organism evidence="2 3">
    <name type="scientific">Streptomyces cacaoi</name>
    <dbReference type="NCBI Taxonomy" id="1898"/>
    <lineage>
        <taxon>Bacteria</taxon>
        <taxon>Bacillati</taxon>
        <taxon>Actinomycetota</taxon>
        <taxon>Actinomycetes</taxon>
        <taxon>Kitasatosporales</taxon>
        <taxon>Streptomycetaceae</taxon>
        <taxon>Streptomyces</taxon>
    </lineage>
</organism>
<dbReference type="Gene3D" id="3.40.630.30">
    <property type="match status" value="1"/>
</dbReference>
<protein>
    <submittedName>
        <fullName evidence="2">GNAT family acetyltransferase</fullName>
    </submittedName>
</protein>
<dbReference type="InterPro" id="IPR051531">
    <property type="entry name" value="N-acetyltransferase"/>
</dbReference>
<evidence type="ECO:0000313" key="3">
    <source>
        <dbReference type="Proteomes" id="UP000319210"/>
    </source>
</evidence>
<feature type="domain" description="N-acetyltransferase" evidence="1">
    <location>
        <begin position="13"/>
        <end position="178"/>
    </location>
</feature>
<reference evidence="2 3" key="1">
    <citation type="submission" date="2019-06" db="EMBL/GenBank/DDBJ databases">
        <title>Whole genome shotgun sequence of Streptomyces cacaoi subsp. cacaoi NBRC 12748.</title>
        <authorList>
            <person name="Hosoyama A."/>
            <person name="Uohara A."/>
            <person name="Ohji S."/>
            <person name="Ichikawa N."/>
        </authorList>
    </citation>
    <scope>NUCLEOTIDE SEQUENCE [LARGE SCALE GENOMIC DNA]</scope>
    <source>
        <strain evidence="2 3">NBRC 12748</strain>
    </source>
</reference>
<accession>A0A4Y3R3D8</accession>
<dbReference type="InterPro" id="IPR016181">
    <property type="entry name" value="Acyl_CoA_acyltransferase"/>
</dbReference>
<dbReference type="Proteomes" id="UP000319210">
    <property type="component" value="Unassembled WGS sequence"/>
</dbReference>
<dbReference type="PANTHER" id="PTHR43792">
    <property type="entry name" value="GNAT FAMILY, PUTATIVE (AFU_ORTHOLOGUE AFUA_3G00765)-RELATED-RELATED"/>
    <property type="match status" value="1"/>
</dbReference>
<evidence type="ECO:0000259" key="1">
    <source>
        <dbReference type="PROSITE" id="PS51186"/>
    </source>
</evidence>